<dbReference type="Proteomes" id="UP000095464">
    <property type="component" value="Unassembled WGS sequence"/>
</dbReference>
<reference evidence="2" key="1">
    <citation type="submission" date="2015-11" db="EMBL/GenBank/DDBJ databases">
        <title>Genomic diversity of Staphylococcus saprophyticus strains from urinary tract infections, animal surfaces, and fermented foods.</title>
        <authorList>
            <person name="Wolfe B.E."/>
        </authorList>
    </citation>
    <scope>NUCLEOTIDE SEQUENCE [LARGE SCALE GENOMIC DNA]</scope>
    <source>
        <strain evidence="2">738_7</strain>
    </source>
</reference>
<name>A0AAP7LUY9_9STAP</name>
<organism evidence="1 2">
    <name type="scientific">Staphylococcus equorum</name>
    <dbReference type="NCBI Taxonomy" id="246432"/>
    <lineage>
        <taxon>Bacteria</taxon>
        <taxon>Bacillati</taxon>
        <taxon>Bacillota</taxon>
        <taxon>Bacilli</taxon>
        <taxon>Bacillales</taxon>
        <taxon>Staphylococcaceae</taxon>
        <taxon>Staphylococcus</taxon>
    </lineage>
</organism>
<comment type="caution">
    <text evidence="1">The sequence shown here is derived from an EMBL/GenBank/DDBJ whole genome shotgun (WGS) entry which is preliminary data.</text>
</comment>
<evidence type="ECO:0000313" key="1">
    <source>
        <dbReference type="EMBL" id="OEK58921.1"/>
    </source>
</evidence>
<gene>
    <name evidence="1" type="ORF">ASS94_00940</name>
</gene>
<protein>
    <submittedName>
        <fullName evidence="1">Uncharacterized protein</fullName>
    </submittedName>
</protein>
<dbReference type="RefSeq" id="WP_069854321.1">
    <property type="nucleotide sequence ID" value="NZ_LNPX01000004.1"/>
</dbReference>
<accession>A0AAP7LUY9</accession>
<dbReference type="EMBL" id="LNPX01000004">
    <property type="protein sequence ID" value="OEK58921.1"/>
    <property type="molecule type" value="Genomic_DNA"/>
</dbReference>
<dbReference type="AlphaFoldDB" id="A0AAP7LUY9"/>
<sequence>MIKDVQIHYTYNDREIQELLNAKGYYLSNGYTYSRLINTVIEIFLNDYMAMDAVQHVLTTDYDYDEENSEIENTIFNILALYTEMQLHPLKDCEIVSDLQQNKDGVLTVYIHNLKTDSKTTYDVMTDKNIHSQRKVN</sequence>
<evidence type="ECO:0000313" key="2">
    <source>
        <dbReference type="Proteomes" id="UP000095464"/>
    </source>
</evidence>
<proteinExistence type="predicted"/>